<gene>
    <name evidence="5" type="ordered locus">Turpa_2097</name>
</gene>
<keyword evidence="3" id="KW-1015">Disulfide bond</keyword>
<dbReference type="OrthoDB" id="9811998at2"/>
<dbReference type="RefSeq" id="WP_014803249.1">
    <property type="nucleotide sequence ID" value="NC_018020.1"/>
</dbReference>
<keyword evidence="4" id="KW-0472">Membrane</keyword>
<feature type="binding site" evidence="2">
    <location>
        <position position="80"/>
    </location>
    <ligand>
        <name>Cu cation</name>
        <dbReference type="ChEBI" id="CHEBI:23378"/>
    </ligand>
</feature>
<dbReference type="Proteomes" id="UP000006048">
    <property type="component" value="Chromosome"/>
</dbReference>
<keyword evidence="4" id="KW-1133">Transmembrane helix</keyword>
<dbReference type="PANTHER" id="PTHR12151">
    <property type="entry name" value="ELECTRON TRANSPORT PROTIN SCO1/SENC FAMILY MEMBER"/>
    <property type="match status" value="1"/>
</dbReference>
<evidence type="ECO:0000256" key="4">
    <source>
        <dbReference type="SAM" id="Phobius"/>
    </source>
</evidence>
<organism evidence="5 6">
    <name type="scientific">Turneriella parva (strain ATCC BAA-1111 / DSM 21527 / NCTC 11395 / H)</name>
    <name type="common">Leptospira parva</name>
    <dbReference type="NCBI Taxonomy" id="869212"/>
    <lineage>
        <taxon>Bacteria</taxon>
        <taxon>Pseudomonadati</taxon>
        <taxon>Spirochaetota</taxon>
        <taxon>Spirochaetia</taxon>
        <taxon>Leptospirales</taxon>
        <taxon>Leptospiraceae</taxon>
        <taxon>Turneriella</taxon>
    </lineage>
</organism>
<dbReference type="GO" id="GO:0046872">
    <property type="term" value="F:metal ion binding"/>
    <property type="evidence" value="ECO:0007669"/>
    <property type="project" value="UniProtKB-KW"/>
</dbReference>
<dbReference type="PROSITE" id="PS51257">
    <property type="entry name" value="PROKAR_LIPOPROTEIN"/>
    <property type="match status" value="1"/>
</dbReference>
<dbReference type="SUPFAM" id="SSF52833">
    <property type="entry name" value="Thioredoxin-like"/>
    <property type="match status" value="1"/>
</dbReference>
<evidence type="ECO:0000313" key="5">
    <source>
        <dbReference type="EMBL" id="AFM12743.1"/>
    </source>
</evidence>
<dbReference type="InterPro" id="IPR036249">
    <property type="entry name" value="Thioredoxin-like_sf"/>
</dbReference>
<dbReference type="STRING" id="869212.Turpa_2097"/>
<dbReference type="HOGENOM" id="CLU_050131_4_1_12"/>
<accession>I4B636</accession>
<reference evidence="5 6" key="1">
    <citation type="submission" date="2012-06" db="EMBL/GenBank/DDBJ databases">
        <title>The complete chromosome of genome of Turneriella parva DSM 21527.</title>
        <authorList>
            <consortium name="US DOE Joint Genome Institute (JGI-PGF)"/>
            <person name="Lucas S."/>
            <person name="Han J."/>
            <person name="Lapidus A."/>
            <person name="Bruce D."/>
            <person name="Goodwin L."/>
            <person name="Pitluck S."/>
            <person name="Peters L."/>
            <person name="Kyrpides N."/>
            <person name="Mavromatis K."/>
            <person name="Ivanova N."/>
            <person name="Mikhailova N."/>
            <person name="Chertkov O."/>
            <person name="Detter J.C."/>
            <person name="Tapia R."/>
            <person name="Han C."/>
            <person name="Land M."/>
            <person name="Hauser L."/>
            <person name="Markowitz V."/>
            <person name="Cheng J.-F."/>
            <person name="Hugenholtz P."/>
            <person name="Woyke T."/>
            <person name="Wu D."/>
            <person name="Gronow S."/>
            <person name="Wellnitz S."/>
            <person name="Brambilla E."/>
            <person name="Klenk H.-P."/>
            <person name="Eisen J.A."/>
        </authorList>
    </citation>
    <scope>NUCLEOTIDE SEQUENCE [LARGE SCALE GENOMIC DNA]</scope>
    <source>
        <strain evidence="6">ATCC BAA-1111 / DSM 21527 / NCTC 11395 / H</strain>
    </source>
</reference>
<keyword evidence="6" id="KW-1185">Reference proteome</keyword>
<dbReference type="InterPro" id="IPR003782">
    <property type="entry name" value="SCO1/SenC"/>
</dbReference>
<keyword evidence="2" id="KW-0479">Metal-binding</keyword>
<dbReference type="KEGG" id="tpx:Turpa_2097"/>
<protein>
    <submittedName>
        <fullName evidence="5">Electron transport protein SCO1/SenC</fullName>
    </submittedName>
</protein>
<feature type="transmembrane region" description="Helical" evidence="4">
    <location>
        <begin position="66"/>
        <end position="85"/>
    </location>
</feature>
<feature type="binding site" evidence="2">
    <location>
        <position position="76"/>
    </location>
    <ligand>
        <name>Cu cation</name>
        <dbReference type="ChEBI" id="CHEBI:23378"/>
    </ligand>
</feature>
<comment type="similarity">
    <text evidence="1">Belongs to the SCO1/2 family.</text>
</comment>
<dbReference type="PANTHER" id="PTHR12151:SF25">
    <property type="entry name" value="LINALOOL DEHYDRATASE_ISOMERASE DOMAIN-CONTAINING PROTEIN"/>
    <property type="match status" value="1"/>
</dbReference>
<feature type="binding site" evidence="2">
    <location>
        <position position="170"/>
    </location>
    <ligand>
        <name>Cu cation</name>
        <dbReference type="ChEBI" id="CHEBI:23378"/>
    </ligand>
</feature>
<evidence type="ECO:0000256" key="1">
    <source>
        <dbReference type="ARBA" id="ARBA00010996"/>
    </source>
</evidence>
<proteinExistence type="inferred from homology"/>
<keyword evidence="4" id="KW-0812">Transmembrane</keyword>
<dbReference type="EMBL" id="CP002959">
    <property type="protein sequence ID" value="AFM12743.1"/>
    <property type="molecule type" value="Genomic_DNA"/>
</dbReference>
<evidence type="ECO:0000313" key="6">
    <source>
        <dbReference type="Proteomes" id="UP000006048"/>
    </source>
</evidence>
<dbReference type="Pfam" id="PF02630">
    <property type="entry name" value="SCO1-SenC"/>
    <property type="match status" value="1"/>
</dbReference>
<dbReference type="CDD" id="cd02968">
    <property type="entry name" value="SCO"/>
    <property type="match status" value="1"/>
</dbReference>
<name>I4B636_TURPD</name>
<keyword evidence="2" id="KW-0186">Copper</keyword>
<evidence type="ECO:0000256" key="2">
    <source>
        <dbReference type="PIRSR" id="PIRSR603782-1"/>
    </source>
</evidence>
<dbReference type="AlphaFoldDB" id="I4B636"/>
<evidence type="ECO:0000256" key="3">
    <source>
        <dbReference type="PIRSR" id="PIRSR603782-2"/>
    </source>
</evidence>
<dbReference type="Gene3D" id="3.40.30.10">
    <property type="entry name" value="Glutaredoxin"/>
    <property type="match status" value="1"/>
</dbReference>
<feature type="disulfide bond" description="Redox-active" evidence="3">
    <location>
        <begin position="76"/>
        <end position="80"/>
    </location>
</feature>
<sequence>MKTIISLIAAVACATAAIGCKKEEDPHAHHKMEAGKLSGASLYQFHDMFTDQNGKQMMLHQLQGKYVVVAMFYATCTAICPRIAAEMLRLEKSLSARQRANTRFLMISFDHERDNPANLRKFIEKMRLTDSFVLLTGKPEPIREVAAALGVNYKKQPAAEPGTSNYEYAHSSVFSLLSPQGEIVLQHAGLSVSVENFREKIRDY</sequence>